<dbReference type="AlphaFoldDB" id="A0EHK1"/>
<dbReference type="KEGG" id="ptm:GSPATT00027116001"/>
<dbReference type="InParanoid" id="A0EHK1"/>
<name>A0EHK1_PARTE</name>
<reference evidence="1 2" key="1">
    <citation type="journal article" date="2006" name="Nature">
        <title>Global trends of whole-genome duplications revealed by the ciliate Paramecium tetraurelia.</title>
        <authorList>
            <consortium name="Genoscope"/>
            <person name="Aury J.-M."/>
            <person name="Jaillon O."/>
            <person name="Duret L."/>
            <person name="Noel B."/>
            <person name="Jubin C."/>
            <person name="Porcel B.M."/>
            <person name="Segurens B."/>
            <person name="Daubin V."/>
            <person name="Anthouard V."/>
            <person name="Aiach N."/>
            <person name="Arnaiz O."/>
            <person name="Billaut A."/>
            <person name="Beisson J."/>
            <person name="Blanc I."/>
            <person name="Bouhouche K."/>
            <person name="Camara F."/>
            <person name="Duharcourt S."/>
            <person name="Guigo R."/>
            <person name="Gogendeau D."/>
            <person name="Katinka M."/>
            <person name="Keller A.-M."/>
            <person name="Kissmehl R."/>
            <person name="Klotz C."/>
            <person name="Koll F."/>
            <person name="Le Moue A."/>
            <person name="Lepere C."/>
            <person name="Malinsky S."/>
            <person name="Nowacki M."/>
            <person name="Nowak J.K."/>
            <person name="Plattner H."/>
            <person name="Poulain J."/>
            <person name="Ruiz F."/>
            <person name="Serrano V."/>
            <person name="Zagulski M."/>
            <person name="Dessen P."/>
            <person name="Betermier M."/>
            <person name="Weissenbach J."/>
            <person name="Scarpelli C."/>
            <person name="Schachter V."/>
            <person name="Sperling L."/>
            <person name="Meyer E."/>
            <person name="Cohen J."/>
            <person name="Wincker P."/>
        </authorList>
    </citation>
    <scope>NUCLEOTIDE SEQUENCE [LARGE SCALE GENOMIC DNA]</scope>
    <source>
        <strain evidence="1 2">Stock d4-2</strain>
    </source>
</reference>
<dbReference type="OrthoDB" id="304727at2759"/>
<evidence type="ECO:0008006" key="3">
    <source>
        <dbReference type="Google" id="ProtNLM"/>
    </source>
</evidence>
<keyword evidence="2" id="KW-1185">Reference proteome</keyword>
<evidence type="ECO:0000313" key="1">
    <source>
        <dbReference type="EMBL" id="CAK94792.1"/>
    </source>
</evidence>
<dbReference type="Proteomes" id="UP000000600">
    <property type="component" value="Unassembled WGS sequence"/>
</dbReference>
<dbReference type="RefSeq" id="XP_001462165.1">
    <property type="nucleotide sequence ID" value="XM_001462128.2"/>
</dbReference>
<sequence>MDTPPIKRSVTYNSDSDLINKIVNTENLVELIEKIQKQRQDPYIRNDPPQTLTLPPIQHQIERQHNITQRNQKKKQEKEYIPFTYPINPKKIAYYQENNLYGKFIEPTEYKKINYESIKTIESAISEQLVNESRLKRSMTERKDEAHKNKFKLIQSSTEDNLENEKAIKNYTLSKVDYENLEALYSKQGKMNKIIKNALKIKSQQRDPANASKSVLSERI</sequence>
<dbReference type="OMA" id="EYIPFTY"/>
<gene>
    <name evidence="1" type="ORF">GSPATT00027116001</name>
</gene>
<protein>
    <recommendedName>
        <fullName evidence="3">SKI-interacting protein SKIP SNW domain-containing protein</fullName>
    </recommendedName>
</protein>
<proteinExistence type="predicted"/>
<dbReference type="GeneID" id="5047950"/>
<accession>A0EHK1</accession>
<dbReference type="EMBL" id="CT868679">
    <property type="protein sequence ID" value="CAK94792.1"/>
    <property type="molecule type" value="Genomic_DNA"/>
</dbReference>
<organism evidence="1 2">
    <name type="scientific">Paramecium tetraurelia</name>
    <dbReference type="NCBI Taxonomy" id="5888"/>
    <lineage>
        <taxon>Eukaryota</taxon>
        <taxon>Sar</taxon>
        <taxon>Alveolata</taxon>
        <taxon>Ciliophora</taxon>
        <taxon>Intramacronucleata</taxon>
        <taxon>Oligohymenophorea</taxon>
        <taxon>Peniculida</taxon>
        <taxon>Parameciidae</taxon>
        <taxon>Paramecium</taxon>
    </lineage>
</organism>
<dbReference type="HOGENOM" id="CLU_1258270_0_0_1"/>
<evidence type="ECO:0000313" key="2">
    <source>
        <dbReference type="Proteomes" id="UP000000600"/>
    </source>
</evidence>